<sequence length="316" mass="35636">MSTLLRMNSLFSILSKRSIVTVAAIGLSTAAASADGRINVLVWDEQQPVSKKVYTNFPGNHIADYLRRNSRLNVTSVNINQPEQGLSTKALNEADVLIYWGHVRHRDISEAKSQEIVDRVKAGKLDFVVLHSAHWSVPFMVAMQEVAAEDALAQLPEDLRAQVDVRYKGELGWHMPKADARPHQMHEFRRDEDGQIQLLVERPNCVFPRCCTPAQPSQVRVINKAHPITKGIPATFTIPETEMYDEPFHVPTPDEVILDETWKGGEYFRTGALWKLGQGTVFYFRPGDQQYAVYKVEPVLHILENAAIWLGAKANN</sequence>
<dbReference type="Gene3D" id="3.40.50.880">
    <property type="match status" value="1"/>
</dbReference>
<feature type="domain" description="ThuA-like" evidence="1">
    <location>
        <begin position="40"/>
        <end position="309"/>
    </location>
</feature>
<organism evidence="2">
    <name type="scientific">marine metagenome</name>
    <dbReference type="NCBI Taxonomy" id="408172"/>
    <lineage>
        <taxon>unclassified sequences</taxon>
        <taxon>metagenomes</taxon>
        <taxon>ecological metagenomes</taxon>
    </lineage>
</organism>
<dbReference type="InterPro" id="IPR029010">
    <property type="entry name" value="ThuA-like"/>
</dbReference>
<evidence type="ECO:0000313" key="2">
    <source>
        <dbReference type="EMBL" id="SVB07185.1"/>
    </source>
</evidence>
<dbReference type="Pfam" id="PF06283">
    <property type="entry name" value="ThuA"/>
    <property type="match status" value="1"/>
</dbReference>
<proteinExistence type="predicted"/>
<dbReference type="InterPro" id="IPR029062">
    <property type="entry name" value="Class_I_gatase-like"/>
</dbReference>
<gene>
    <name evidence="2" type="ORF">METZ01_LOCUS160039</name>
</gene>
<dbReference type="AlphaFoldDB" id="A0A382B085"/>
<accession>A0A382B085</accession>
<evidence type="ECO:0000259" key="1">
    <source>
        <dbReference type="Pfam" id="PF06283"/>
    </source>
</evidence>
<name>A0A382B085_9ZZZZ</name>
<protein>
    <recommendedName>
        <fullName evidence="1">ThuA-like domain-containing protein</fullName>
    </recommendedName>
</protein>
<reference evidence="2" key="1">
    <citation type="submission" date="2018-05" db="EMBL/GenBank/DDBJ databases">
        <authorList>
            <person name="Lanie J.A."/>
            <person name="Ng W.-L."/>
            <person name="Kazmierczak K.M."/>
            <person name="Andrzejewski T.M."/>
            <person name="Davidsen T.M."/>
            <person name="Wayne K.J."/>
            <person name="Tettelin H."/>
            <person name="Glass J.I."/>
            <person name="Rusch D."/>
            <person name="Podicherti R."/>
            <person name="Tsui H.-C.T."/>
            <person name="Winkler M.E."/>
        </authorList>
    </citation>
    <scope>NUCLEOTIDE SEQUENCE</scope>
</reference>
<dbReference type="EMBL" id="UINC01027629">
    <property type="protein sequence ID" value="SVB07185.1"/>
    <property type="molecule type" value="Genomic_DNA"/>
</dbReference>
<dbReference type="SUPFAM" id="SSF52317">
    <property type="entry name" value="Class I glutamine amidotransferase-like"/>
    <property type="match status" value="1"/>
</dbReference>